<feature type="transmembrane region" description="Helical" evidence="9">
    <location>
        <begin position="191"/>
        <end position="212"/>
    </location>
</feature>
<dbReference type="GO" id="GO:0016020">
    <property type="term" value="C:membrane"/>
    <property type="evidence" value="ECO:0007669"/>
    <property type="project" value="UniProtKB-SubCell"/>
</dbReference>
<keyword evidence="11" id="KW-1185">Reference proteome</keyword>
<evidence type="ECO:0000256" key="2">
    <source>
        <dbReference type="ARBA" id="ARBA00022692"/>
    </source>
</evidence>
<dbReference type="PANTHER" id="PTHR48063">
    <property type="entry name" value="LRR RECEPTOR-LIKE KINASE"/>
    <property type="match status" value="1"/>
</dbReference>
<comment type="subcellular location">
    <subcellularLocation>
        <location evidence="1">Membrane</location>
        <topology evidence="1">Single-pass type I membrane protein</topology>
    </subcellularLocation>
</comment>
<name>A0AAD6RNC9_9ROSI</name>
<dbReference type="PANTHER" id="PTHR48063:SF98">
    <property type="entry name" value="LRR RECEPTOR-LIKE SERINE_THREONINE-PROTEIN KINASE FLS2"/>
    <property type="match status" value="1"/>
</dbReference>
<keyword evidence="6" id="KW-0675">Receptor</keyword>
<keyword evidence="7" id="KW-0325">Glycoprotein</keyword>
<evidence type="ECO:0000256" key="4">
    <source>
        <dbReference type="ARBA" id="ARBA00022989"/>
    </source>
</evidence>
<reference evidence="10 11" key="1">
    <citation type="journal article" date="2023" name="Mol. Ecol. Resour.">
        <title>Chromosome-level genome assembly of a triploid poplar Populus alba 'Berolinensis'.</title>
        <authorList>
            <person name="Chen S."/>
            <person name="Yu Y."/>
            <person name="Wang X."/>
            <person name="Wang S."/>
            <person name="Zhang T."/>
            <person name="Zhou Y."/>
            <person name="He R."/>
            <person name="Meng N."/>
            <person name="Wang Y."/>
            <person name="Liu W."/>
            <person name="Liu Z."/>
            <person name="Liu J."/>
            <person name="Guo Q."/>
            <person name="Huang H."/>
            <person name="Sederoff R.R."/>
            <person name="Wang G."/>
            <person name="Qu G."/>
            <person name="Chen S."/>
        </authorList>
    </citation>
    <scope>NUCLEOTIDE SEQUENCE [LARGE SCALE GENOMIC DNA]</scope>
    <source>
        <strain evidence="10">SC-2020</strain>
    </source>
</reference>
<comment type="caution">
    <text evidence="10">The sequence shown here is derived from an EMBL/GenBank/DDBJ whole genome shotgun (WGS) entry which is preliminary data.</text>
</comment>
<evidence type="ECO:0000256" key="1">
    <source>
        <dbReference type="ARBA" id="ARBA00004479"/>
    </source>
</evidence>
<keyword evidence="2 9" id="KW-0812">Transmembrane</keyword>
<evidence type="ECO:0000256" key="6">
    <source>
        <dbReference type="ARBA" id="ARBA00023170"/>
    </source>
</evidence>
<sequence length="213" mass="23738">MLQQQSLILTVISKTRKGCPLCSQENDNWTGPQCNTDYYSSTWHGIARHSVRRWPCYWNLSGKNGVGCYINRYRCIPLPHRADCPKLQEQINIRGHNKMRKLDLSRTKLYGSIPRPLLSLEFNDLNGSIPKTHTLQSFGPDSCSSNPQLCGPPTLNTCNNVSTAVDGEADHNNTNSPPDEPPRTSSKPNSATTFILLDVVGLAAVILLFIFLL</sequence>
<evidence type="ECO:0000256" key="8">
    <source>
        <dbReference type="SAM" id="MobiDB-lite"/>
    </source>
</evidence>
<evidence type="ECO:0000256" key="3">
    <source>
        <dbReference type="ARBA" id="ARBA00022729"/>
    </source>
</evidence>
<dbReference type="AlphaFoldDB" id="A0AAD6RNC9"/>
<dbReference type="Gene3D" id="3.80.10.10">
    <property type="entry name" value="Ribonuclease Inhibitor"/>
    <property type="match status" value="1"/>
</dbReference>
<keyword evidence="3" id="KW-0732">Signal</keyword>
<feature type="compositionally biased region" description="Polar residues" evidence="8">
    <location>
        <begin position="172"/>
        <end position="188"/>
    </location>
</feature>
<gene>
    <name evidence="10" type="ORF">NC653_002292</name>
</gene>
<evidence type="ECO:0000256" key="5">
    <source>
        <dbReference type="ARBA" id="ARBA00023136"/>
    </source>
</evidence>
<protein>
    <submittedName>
        <fullName evidence="10">Uncharacterized protein</fullName>
    </submittedName>
</protein>
<keyword evidence="5 9" id="KW-0472">Membrane</keyword>
<accession>A0AAD6RNC9</accession>
<evidence type="ECO:0000313" key="11">
    <source>
        <dbReference type="Proteomes" id="UP001164929"/>
    </source>
</evidence>
<organism evidence="10 11">
    <name type="scientific">Populus alba x Populus x berolinensis</name>
    <dbReference type="NCBI Taxonomy" id="444605"/>
    <lineage>
        <taxon>Eukaryota</taxon>
        <taxon>Viridiplantae</taxon>
        <taxon>Streptophyta</taxon>
        <taxon>Embryophyta</taxon>
        <taxon>Tracheophyta</taxon>
        <taxon>Spermatophyta</taxon>
        <taxon>Magnoliopsida</taxon>
        <taxon>eudicotyledons</taxon>
        <taxon>Gunneridae</taxon>
        <taxon>Pentapetalae</taxon>
        <taxon>rosids</taxon>
        <taxon>fabids</taxon>
        <taxon>Malpighiales</taxon>
        <taxon>Salicaceae</taxon>
        <taxon>Saliceae</taxon>
        <taxon>Populus</taxon>
    </lineage>
</organism>
<evidence type="ECO:0000313" key="10">
    <source>
        <dbReference type="EMBL" id="KAJ7012179.1"/>
    </source>
</evidence>
<keyword evidence="4 9" id="KW-1133">Transmembrane helix</keyword>
<dbReference type="InterPro" id="IPR032675">
    <property type="entry name" value="LRR_dom_sf"/>
</dbReference>
<proteinExistence type="predicted"/>
<dbReference type="InterPro" id="IPR046956">
    <property type="entry name" value="RLP23-like"/>
</dbReference>
<dbReference type="Proteomes" id="UP001164929">
    <property type="component" value="Chromosome 1"/>
</dbReference>
<feature type="region of interest" description="Disordered" evidence="8">
    <location>
        <begin position="161"/>
        <end position="188"/>
    </location>
</feature>
<evidence type="ECO:0000256" key="9">
    <source>
        <dbReference type="SAM" id="Phobius"/>
    </source>
</evidence>
<evidence type="ECO:0000256" key="7">
    <source>
        <dbReference type="ARBA" id="ARBA00023180"/>
    </source>
</evidence>
<dbReference type="EMBL" id="JAQIZT010000001">
    <property type="protein sequence ID" value="KAJ7012179.1"/>
    <property type="molecule type" value="Genomic_DNA"/>
</dbReference>